<evidence type="ECO:0000313" key="2">
    <source>
        <dbReference type="EMBL" id="MBA4646243.1"/>
    </source>
</evidence>
<feature type="compositionally biased region" description="Polar residues" evidence="1">
    <location>
        <begin position="70"/>
        <end position="91"/>
    </location>
</feature>
<accession>A0A7C9DQF6</accession>
<protein>
    <submittedName>
        <fullName evidence="2">Uncharacterized protein</fullName>
    </submittedName>
</protein>
<reference evidence="2" key="2">
    <citation type="submission" date="2020-07" db="EMBL/GenBank/DDBJ databases">
        <authorList>
            <person name="Vera ALvarez R."/>
            <person name="Arias-Moreno D.M."/>
            <person name="Jimenez-Jacinto V."/>
            <person name="Jimenez-Bremont J.F."/>
            <person name="Swaminathan K."/>
            <person name="Moose S.P."/>
            <person name="Guerrero-Gonzalez M.L."/>
            <person name="Marino-Ramirez L."/>
            <person name="Landsman D."/>
            <person name="Rodriguez-Kessler M."/>
            <person name="Delgado-Sanchez P."/>
        </authorList>
    </citation>
    <scope>NUCLEOTIDE SEQUENCE</scope>
    <source>
        <tissue evidence="2">Cladode</tissue>
    </source>
</reference>
<feature type="region of interest" description="Disordered" evidence="1">
    <location>
        <begin position="129"/>
        <end position="165"/>
    </location>
</feature>
<evidence type="ECO:0000256" key="1">
    <source>
        <dbReference type="SAM" id="MobiDB-lite"/>
    </source>
</evidence>
<name>A0A7C9DQF6_OPUST</name>
<proteinExistence type="predicted"/>
<dbReference type="AlphaFoldDB" id="A0A7C9DQF6"/>
<dbReference type="EMBL" id="GISG01145341">
    <property type="protein sequence ID" value="MBA4646243.1"/>
    <property type="molecule type" value="Transcribed_RNA"/>
</dbReference>
<reference evidence="2" key="1">
    <citation type="journal article" date="2013" name="J. Plant Res.">
        <title>Effect of fungi and light on seed germination of three Opuntia species from semiarid lands of central Mexico.</title>
        <authorList>
            <person name="Delgado-Sanchez P."/>
            <person name="Jimenez-Bremont J.F."/>
            <person name="Guerrero-Gonzalez Mde L."/>
            <person name="Flores J."/>
        </authorList>
    </citation>
    <scope>NUCLEOTIDE SEQUENCE</scope>
    <source>
        <tissue evidence="2">Cladode</tissue>
    </source>
</reference>
<feature type="compositionally biased region" description="Low complexity" evidence="1">
    <location>
        <begin position="57"/>
        <end position="69"/>
    </location>
</feature>
<organism evidence="2">
    <name type="scientific">Opuntia streptacantha</name>
    <name type="common">Prickly pear cactus</name>
    <name type="synonym">Opuntia cardona</name>
    <dbReference type="NCBI Taxonomy" id="393608"/>
    <lineage>
        <taxon>Eukaryota</taxon>
        <taxon>Viridiplantae</taxon>
        <taxon>Streptophyta</taxon>
        <taxon>Embryophyta</taxon>
        <taxon>Tracheophyta</taxon>
        <taxon>Spermatophyta</taxon>
        <taxon>Magnoliopsida</taxon>
        <taxon>eudicotyledons</taxon>
        <taxon>Gunneridae</taxon>
        <taxon>Pentapetalae</taxon>
        <taxon>Caryophyllales</taxon>
        <taxon>Cactineae</taxon>
        <taxon>Cactaceae</taxon>
        <taxon>Opuntioideae</taxon>
        <taxon>Opuntia</taxon>
    </lineage>
</organism>
<feature type="region of interest" description="Disordered" evidence="1">
    <location>
        <begin position="57"/>
        <end position="92"/>
    </location>
</feature>
<sequence length="190" mass="20333">MVMTKVLMRLVDKMHIPVINCVLLLRFPWLFIWALGPSLQYPPHLLPCYCCVSMSTSSSQDPLSLSRDSNGSGSNMQDPVSLGNSDAQPPNTIVLDRIRPHNSTQSIDSPRTTFASTLKLGLGSHSSDLKSALDPNSGSEHGLLQSPGGILKGESANLAGQTPSSVSSYLSKSPTDFITEFSACCLLGKI</sequence>